<sequence length="87" mass="9711">MFPKLQTCTSTSSRFTGINVSRRLIMTLHLPELTTVLKQPNSSGCRFRKPPEAHVAAASELLHPLKLLFPEAVKDATIVEFLLVPHM</sequence>
<evidence type="ECO:0000313" key="1">
    <source>
        <dbReference type="Proteomes" id="UP000492821"/>
    </source>
</evidence>
<evidence type="ECO:0000313" key="2">
    <source>
        <dbReference type="WBParaSite" id="Pan_g6352.t1"/>
    </source>
</evidence>
<dbReference type="AlphaFoldDB" id="A0A7E4W1N7"/>
<keyword evidence="1" id="KW-1185">Reference proteome</keyword>
<accession>A0A7E4W1N7</accession>
<dbReference type="WBParaSite" id="Pan_g6352.t1">
    <property type="protein sequence ID" value="Pan_g6352.t1"/>
    <property type="gene ID" value="Pan_g6352"/>
</dbReference>
<organism evidence="1 2">
    <name type="scientific">Panagrellus redivivus</name>
    <name type="common">Microworm</name>
    <dbReference type="NCBI Taxonomy" id="6233"/>
    <lineage>
        <taxon>Eukaryota</taxon>
        <taxon>Metazoa</taxon>
        <taxon>Ecdysozoa</taxon>
        <taxon>Nematoda</taxon>
        <taxon>Chromadorea</taxon>
        <taxon>Rhabditida</taxon>
        <taxon>Tylenchina</taxon>
        <taxon>Panagrolaimomorpha</taxon>
        <taxon>Panagrolaimoidea</taxon>
        <taxon>Panagrolaimidae</taxon>
        <taxon>Panagrellus</taxon>
    </lineage>
</organism>
<dbReference type="Proteomes" id="UP000492821">
    <property type="component" value="Unassembled WGS sequence"/>
</dbReference>
<protein>
    <submittedName>
        <fullName evidence="2">Uncharacterized protein</fullName>
    </submittedName>
</protein>
<proteinExistence type="predicted"/>
<reference evidence="2" key="2">
    <citation type="submission" date="2020-10" db="UniProtKB">
        <authorList>
            <consortium name="WormBaseParasite"/>
        </authorList>
    </citation>
    <scope>IDENTIFICATION</scope>
</reference>
<name>A0A7E4W1N7_PANRE</name>
<reference evidence="1" key="1">
    <citation type="journal article" date="2013" name="Genetics">
        <title>The draft genome and transcriptome of Panagrellus redivivus are shaped by the harsh demands of a free-living lifestyle.</title>
        <authorList>
            <person name="Srinivasan J."/>
            <person name="Dillman A.R."/>
            <person name="Macchietto M.G."/>
            <person name="Heikkinen L."/>
            <person name="Lakso M."/>
            <person name="Fracchia K.M."/>
            <person name="Antoshechkin I."/>
            <person name="Mortazavi A."/>
            <person name="Wong G."/>
            <person name="Sternberg P.W."/>
        </authorList>
    </citation>
    <scope>NUCLEOTIDE SEQUENCE [LARGE SCALE GENOMIC DNA]</scope>
    <source>
        <strain evidence="1">MT8872</strain>
    </source>
</reference>